<dbReference type="EMBL" id="MFZS01000031">
    <property type="protein sequence ID" value="OGK28724.1"/>
    <property type="molecule type" value="Genomic_DNA"/>
</dbReference>
<evidence type="ECO:0000313" key="7">
    <source>
        <dbReference type="Proteomes" id="UP000177027"/>
    </source>
</evidence>
<keyword evidence="3 5" id="KW-0687">Ribonucleoprotein</keyword>
<dbReference type="InterPro" id="IPR001911">
    <property type="entry name" value="Ribosomal_bS21"/>
</dbReference>
<name>A0A1F7HCK4_9BACT</name>
<comment type="similarity">
    <text evidence="1 5">Belongs to the bacterial ribosomal protein bS21 family.</text>
</comment>
<evidence type="ECO:0000313" key="6">
    <source>
        <dbReference type="EMBL" id="OGK28724.1"/>
    </source>
</evidence>
<dbReference type="GO" id="GO:1990904">
    <property type="term" value="C:ribonucleoprotein complex"/>
    <property type="evidence" value="ECO:0007669"/>
    <property type="project" value="UniProtKB-KW"/>
</dbReference>
<sequence>MVVLTKKKGENTESLLKRFNKITKDENISFDISKKKFFMKPSLLRKEKHKERLRRKALMRNQAS</sequence>
<proteinExistence type="inferred from homology"/>
<dbReference type="Proteomes" id="UP000177027">
    <property type="component" value="Unassembled WGS sequence"/>
</dbReference>
<dbReference type="InterPro" id="IPR038380">
    <property type="entry name" value="Ribosomal_bS21_sf"/>
</dbReference>
<keyword evidence="2 5" id="KW-0689">Ribosomal protein</keyword>
<comment type="caution">
    <text evidence="6">The sequence shown here is derived from an EMBL/GenBank/DDBJ whole genome shotgun (WGS) entry which is preliminary data.</text>
</comment>
<dbReference type="NCBIfam" id="TIGR00030">
    <property type="entry name" value="S21p"/>
    <property type="match status" value="1"/>
</dbReference>
<dbReference type="HAMAP" id="MF_00358">
    <property type="entry name" value="Ribosomal_bS21"/>
    <property type="match status" value="1"/>
</dbReference>
<dbReference type="Pfam" id="PF01165">
    <property type="entry name" value="Ribosomal_S21"/>
    <property type="match status" value="1"/>
</dbReference>
<accession>A0A1F7HCK4</accession>
<reference evidence="6 7" key="1">
    <citation type="journal article" date="2016" name="Nat. Commun.">
        <title>Thousands of microbial genomes shed light on interconnected biogeochemical processes in an aquifer system.</title>
        <authorList>
            <person name="Anantharaman K."/>
            <person name="Brown C.T."/>
            <person name="Hug L.A."/>
            <person name="Sharon I."/>
            <person name="Castelle C.J."/>
            <person name="Probst A.J."/>
            <person name="Thomas B.C."/>
            <person name="Singh A."/>
            <person name="Wilkins M.J."/>
            <person name="Karaoz U."/>
            <person name="Brodie E.L."/>
            <person name="Williams K.H."/>
            <person name="Hubbard S.S."/>
            <person name="Banfield J.F."/>
        </authorList>
    </citation>
    <scope>NUCLEOTIDE SEQUENCE [LARGE SCALE GENOMIC DNA]</scope>
</reference>
<protein>
    <recommendedName>
        <fullName evidence="4 5">Small ribosomal subunit protein bS21</fullName>
    </recommendedName>
</protein>
<evidence type="ECO:0000256" key="3">
    <source>
        <dbReference type="ARBA" id="ARBA00023274"/>
    </source>
</evidence>
<evidence type="ECO:0000256" key="5">
    <source>
        <dbReference type="HAMAP-Rule" id="MF_00358"/>
    </source>
</evidence>
<evidence type="ECO:0000256" key="2">
    <source>
        <dbReference type="ARBA" id="ARBA00022980"/>
    </source>
</evidence>
<dbReference type="GO" id="GO:0003735">
    <property type="term" value="F:structural constituent of ribosome"/>
    <property type="evidence" value="ECO:0007669"/>
    <property type="project" value="InterPro"/>
</dbReference>
<dbReference type="AlphaFoldDB" id="A0A1F7HCK4"/>
<dbReference type="GO" id="GO:0006412">
    <property type="term" value="P:translation"/>
    <property type="evidence" value="ECO:0007669"/>
    <property type="project" value="UniProtKB-UniRule"/>
</dbReference>
<evidence type="ECO:0000256" key="4">
    <source>
        <dbReference type="ARBA" id="ARBA00035135"/>
    </source>
</evidence>
<gene>
    <name evidence="5" type="primary">rpsU</name>
    <name evidence="6" type="ORF">A3D06_01465</name>
</gene>
<dbReference type="Gene3D" id="1.20.5.1150">
    <property type="entry name" value="Ribosomal protein S8"/>
    <property type="match status" value="1"/>
</dbReference>
<organism evidence="6 7">
    <name type="scientific">Candidatus Roizmanbacteria bacterium RIFCSPHIGHO2_02_FULL_40_9</name>
    <dbReference type="NCBI Taxonomy" id="1802042"/>
    <lineage>
        <taxon>Bacteria</taxon>
        <taxon>Candidatus Roizmaniibacteriota</taxon>
    </lineage>
</organism>
<dbReference type="GO" id="GO:0005840">
    <property type="term" value="C:ribosome"/>
    <property type="evidence" value="ECO:0007669"/>
    <property type="project" value="UniProtKB-KW"/>
</dbReference>
<evidence type="ECO:0000256" key="1">
    <source>
        <dbReference type="ARBA" id="ARBA00006640"/>
    </source>
</evidence>